<proteinExistence type="predicted"/>
<gene>
    <name evidence="2" type="ORF">N7380_10760</name>
</gene>
<sequence>MKTSISALLASLPFILLCSACSAQGVSPQLAALSYEEALQAYHHAGRDETYRCIHQIANEHYEATATSKSIAIVIDDVLYLKLDGKLIELIQTEADEKSARFASETTTVQAGYSIIKQFNFSEYRESDDRHVNFWVETPSGMQKLKTFGNRCGI</sequence>
<dbReference type="AlphaFoldDB" id="A0AB73HXT4"/>
<organism evidence="2 3">
    <name type="scientific">Aquipseudomonas alcaligenes</name>
    <name type="common">Pseudomonas alcaligenes</name>
    <dbReference type="NCBI Taxonomy" id="43263"/>
    <lineage>
        <taxon>Bacteria</taxon>
        <taxon>Pseudomonadati</taxon>
        <taxon>Pseudomonadota</taxon>
        <taxon>Gammaproteobacteria</taxon>
        <taxon>Pseudomonadales</taxon>
        <taxon>Pseudomonadaceae</taxon>
        <taxon>Aquipseudomonas</taxon>
    </lineage>
</organism>
<feature type="signal peptide" evidence="1">
    <location>
        <begin position="1"/>
        <end position="23"/>
    </location>
</feature>
<accession>A0AB73HXT4</accession>
<reference evidence="2" key="1">
    <citation type="submission" date="2022-09" db="EMBL/GenBank/DDBJ databases">
        <title>Intensive care unit water sources are persistently colonized with multi-drug resistant bacteria and are the site of extensive horizontal gene transfer of antibiotic resistance genes.</title>
        <authorList>
            <person name="Diorio-Toth L."/>
        </authorList>
    </citation>
    <scope>NUCLEOTIDE SEQUENCE</scope>
    <source>
        <strain evidence="2">GD04146</strain>
    </source>
</reference>
<dbReference type="RefSeq" id="WP_280001503.1">
    <property type="nucleotide sequence ID" value="NZ_JAODZF010000006.1"/>
</dbReference>
<keyword evidence="1" id="KW-0732">Signal</keyword>
<protein>
    <submittedName>
        <fullName evidence="2">Uncharacterized protein</fullName>
    </submittedName>
</protein>
<dbReference type="EMBL" id="JAODZF010000006">
    <property type="protein sequence ID" value="MDH0142801.1"/>
    <property type="molecule type" value="Genomic_DNA"/>
</dbReference>
<feature type="chain" id="PRO_5044506287" evidence="1">
    <location>
        <begin position="24"/>
        <end position="154"/>
    </location>
</feature>
<dbReference type="Proteomes" id="UP001158058">
    <property type="component" value="Unassembled WGS sequence"/>
</dbReference>
<name>A0AB73HXT4_AQUAC</name>
<comment type="caution">
    <text evidence="2">The sequence shown here is derived from an EMBL/GenBank/DDBJ whole genome shotgun (WGS) entry which is preliminary data.</text>
</comment>
<evidence type="ECO:0000313" key="2">
    <source>
        <dbReference type="EMBL" id="MDH0142801.1"/>
    </source>
</evidence>
<evidence type="ECO:0000313" key="3">
    <source>
        <dbReference type="Proteomes" id="UP001158058"/>
    </source>
</evidence>
<evidence type="ECO:0000256" key="1">
    <source>
        <dbReference type="SAM" id="SignalP"/>
    </source>
</evidence>